<dbReference type="AlphaFoldDB" id="A0A7D9HUB0"/>
<accession>A0A7D9HUB0</accession>
<feature type="non-terminal residue" evidence="1">
    <location>
        <position position="1"/>
    </location>
</feature>
<proteinExistence type="predicted"/>
<evidence type="ECO:0000313" key="2">
    <source>
        <dbReference type="Proteomes" id="UP001152795"/>
    </source>
</evidence>
<name>A0A7D9HUB0_PARCT</name>
<feature type="non-terminal residue" evidence="1">
    <location>
        <position position="73"/>
    </location>
</feature>
<organism evidence="1 2">
    <name type="scientific">Paramuricea clavata</name>
    <name type="common">Red gorgonian</name>
    <name type="synonym">Violescent sea-whip</name>
    <dbReference type="NCBI Taxonomy" id="317549"/>
    <lineage>
        <taxon>Eukaryota</taxon>
        <taxon>Metazoa</taxon>
        <taxon>Cnidaria</taxon>
        <taxon>Anthozoa</taxon>
        <taxon>Octocorallia</taxon>
        <taxon>Malacalcyonacea</taxon>
        <taxon>Plexauridae</taxon>
        <taxon>Paramuricea</taxon>
    </lineage>
</organism>
<dbReference type="Proteomes" id="UP001152795">
    <property type="component" value="Unassembled WGS sequence"/>
</dbReference>
<gene>
    <name evidence="1" type="ORF">PACLA_8A028507</name>
</gene>
<evidence type="ECO:0000313" key="1">
    <source>
        <dbReference type="EMBL" id="CAB3992111.1"/>
    </source>
</evidence>
<comment type="caution">
    <text evidence="1">The sequence shown here is derived from an EMBL/GenBank/DDBJ whole genome shotgun (WGS) entry which is preliminary data.</text>
</comment>
<dbReference type="EMBL" id="CACRXK020001981">
    <property type="protein sequence ID" value="CAB3992111.1"/>
    <property type="molecule type" value="Genomic_DNA"/>
</dbReference>
<keyword evidence="2" id="KW-1185">Reference proteome</keyword>
<reference evidence="1" key="1">
    <citation type="submission" date="2020-04" db="EMBL/GenBank/DDBJ databases">
        <authorList>
            <person name="Alioto T."/>
            <person name="Alioto T."/>
            <person name="Gomez Garrido J."/>
        </authorList>
    </citation>
    <scope>NUCLEOTIDE SEQUENCE</scope>
    <source>
        <strain evidence="1">A484AB</strain>
    </source>
</reference>
<sequence>VVTICRRSVKLIVNICKMIFRRITTENIINQDASLAVEITKTPSNLTMGGVKDMVLMDYVVAVDEKYTLMNVL</sequence>
<protein>
    <submittedName>
        <fullName evidence="1">Uncharacterized protein</fullName>
    </submittedName>
</protein>